<evidence type="ECO:0000313" key="3">
    <source>
        <dbReference type="EMBL" id="MBM7280353.1"/>
    </source>
</evidence>
<dbReference type="CDD" id="cd00085">
    <property type="entry name" value="HNHc"/>
    <property type="match status" value="1"/>
</dbReference>
<keyword evidence="3" id="KW-0540">Nuclease</keyword>
<gene>
    <name evidence="3" type="ORF">JTZ10_21650</name>
</gene>
<dbReference type="Gene3D" id="1.10.30.50">
    <property type="match status" value="1"/>
</dbReference>
<feature type="domain" description="HNH nuclease" evidence="2">
    <location>
        <begin position="21"/>
        <end position="68"/>
    </location>
</feature>
<accession>A0AAW4GAL5</accession>
<feature type="region of interest" description="Disordered" evidence="1">
    <location>
        <begin position="68"/>
        <end position="116"/>
    </location>
</feature>
<dbReference type="RefSeq" id="WP_204718916.1">
    <property type="nucleotide sequence ID" value="NZ_JAFFGU010000019.1"/>
</dbReference>
<dbReference type="AlphaFoldDB" id="A0AAW4GAL5"/>
<dbReference type="InterPro" id="IPR029471">
    <property type="entry name" value="HNH_5"/>
</dbReference>
<evidence type="ECO:0000256" key="1">
    <source>
        <dbReference type="SAM" id="MobiDB-lite"/>
    </source>
</evidence>
<name>A0AAW4GAL5_GORRU</name>
<keyword evidence="3" id="KW-0378">Hydrolase</keyword>
<dbReference type="Pfam" id="PF14279">
    <property type="entry name" value="HNH_5"/>
    <property type="match status" value="1"/>
</dbReference>
<evidence type="ECO:0000313" key="4">
    <source>
        <dbReference type="Proteomes" id="UP001195196"/>
    </source>
</evidence>
<evidence type="ECO:0000259" key="2">
    <source>
        <dbReference type="SMART" id="SM00507"/>
    </source>
</evidence>
<dbReference type="EMBL" id="JAFFGU010000019">
    <property type="protein sequence ID" value="MBM7280353.1"/>
    <property type="molecule type" value="Genomic_DNA"/>
</dbReference>
<dbReference type="SMART" id="SM00507">
    <property type="entry name" value="HNHc"/>
    <property type="match status" value="1"/>
</dbReference>
<keyword evidence="3" id="KW-0255">Endonuclease</keyword>
<reference evidence="3" key="1">
    <citation type="submission" date="2021-02" db="EMBL/GenBank/DDBJ databases">
        <title>Taxonomy, biology and ecology of Rhodococcus bacteria occurring in California pistachio and other woody hosts as revealed by genome sequence analyses.</title>
        <authorList>
            <person name="Riely B."/>
            <person name="Gai Y."/>
        </authorList>
    </citation>
    <scope>NUCLEOTIDE SEQUENCE</scope>
    <source>
        <strain evidence="3">BP-295</strain>
    </source>
</reference>
<organism evidence="3 4">
    <name type="scientific">Gordonia rubripertincta</name>
    <name type="common">Rhodococcus corallinus</name>
    <dbReference type="NCBI Taxonomy" id="36822"/>
    <lineage>
        <taxon>Bacteria</taxon>
        <taxon>Bacillati</taxon>
        <taxon>Actinomycetota</taxon>
        <taxon>Actinomycetes</taxon>
        <taxon>Mycobacteriales</taxon>
        <taxon>Gordoniaceae</taxon>
        <taxon>Gordonia</taxon>
    </lineage>
</organism>
<proteinExistence type="predicted"/>
<comment type="caution">
    <text evidence="3">The sequence shown here is derived from an EMBL/GenBank/DDBJ whole genome shotgun (WGS) entry which is preliminary data.</text>
</comment>
<protein>
    <submittedName>
        <fullName evidence="3">HNH endonuclease</fullName>
    </submittedName>
</protein>
<dbReference type="InterPro" id="IPR003615">
    <property type="entry name" value="HNH_nuc"/>
</dbReference>
<dbReference type="Proteomes" id="UP001195196">
    <property type="component" value="Unassembled WGS sequence"/>
</dbReference>
<dbReference type="GO" id="GO:0004519">
    <property type="term" value="F:endonuclease activity"/>
    <property type="evidence" value="ECO:0007669"/>
    <property type="project" value="UniProtKB-KW"/>
</dbReference>
<sequence>MNNWNNNGRYHGGFPPAVRRQAQTELPPWCNHCGTDDEPLQLDHIINKASGGTDTINNAQWLCNPCHHRKTRHEQAQGRARRSRTRQPEPHPGAPLGSRVGGRLSPRTQRRPLGIAPPILRAPILAIWPSSDPGGHGH</sequence>